<comment type="caution">
    <text evidence="2">The sequence shown here is derived from an EMBL/GenBank/DDBJ whole genome shotgun (WGS) entry which is preliminary data.</text>
</comment>
<dbReference type="Proteomes" id="UP000187203">
    <property type="component" value="Unassembled WGS sequence"/>
</dbReference>
<name>A0A1R3KR87_9ROSI</name>
<gene>
    <name evidence="2" type="ORF">COLO4_05337</name>
</gene>
<organism evidence="2 3">
    <name type="scientific">Corchorus olitorius</name>
    <dbReference type="NCBI Taxonomy" id="93759"/>
    <lineage>
        <taxon>Eukaryota</taxon>
        <taxon>Viridiplantae</taxon>
        <taxon>Streptophyta</taxon>
        <taxon>Embryophyta</taxon>
        <taxon>Tracheophyta</taxon>
        <taxon>Spermatophyta</taxon>
        <taxon>Magnoliopsida</taxon>
        <taxon>eudicotyledons</taxon>
        <taxon>Gunneridae</taxon>
        <taxon>Pentapetalae</taxon>
        <taxon>rosids</taxon>
        <taxon>malvids</taxon>
        <taxon>Malvales</taxon>
        <taxon>Malvaceae</taxon>
        <taxon>Grewioideae</taxon>
        <taxon>Apeibeae</taxon>
        <taxon>Corchorus</taxon>
    </lineage>
</organism>
<evidence type="ECO:0000313" key="2">
    <source>
        <dbReference type="EMBL" id="OMP09580.1"/>
    </source>
</evidence>
<evidence type="ECO:0000256" key="1">
    <source>
        <dbReference type="SAM" id="MobiDB-lite"/>
    </source>
</evidence>
<dbReference type="EMBL" id="AWUE01012310">
    <property type="protein sequence ID" value="OMP09580.1"/>
    <property type="molecule type" value="Genomic_DNA"/>
</dbReference>
<proteinExistence type="predicted"/>
<reference evidence="3" key="1">
    <citation type="submission" date="2013-09" db="EMBL/GenBank/DDBJ databases">
        <title>Corchorus olitorius genome sequencing.</title>
        <authorList>
            <person name="Alam M."/>
            <person name="Haque M.S."/>
            <person name="Islam M.S."/>
            <person name="Emdad E.M."/>
            <person name="Islam M.M."/>
            <person name="Ahmed B."/>
            <person name="Halim A."/>
            <person name="Hossen Q.M.M."/>
            <person name="Hossain M.Z."/>
            <person name="Ahmed R."/>
            <person name="Khan M.M."/>
            <person name="Islam R."/>
            <person name="Rashid M.M."/>
            <person name="Khan S.A."/>
            <person name="Rahman M.S."/>
            <person name="Alam M."/>
            <person name="Yahiya A.S."/>
            <person name="Khan M.S."/>
            <person name="Azam M.S."/>
            <person name="Haque T."/>
            <person name="Lashkar M.Z.H."/>
            <person name="Akhand A.I."/>
            <person name="Morshed G."/>
            <person name="Roy S."/>
            <person name="Uddin K.S."/>
            <person name="Rabeya T."/>
            <person name="Hossain A.S."/>
            <person name="Chowdhury A."/>
            <person name="Snigdha A.R."/>
            <person name="Mortoza M.S."/>
            <person name="Matin S.A."/>
            <person name="Hoque S.M.E."/>
            <person name="Islam M.K."/>
            <person name="Roy D.K."/>
            <person name="Haider R."/>
            <person name="Moosa M.M."/>
            <person name="Elias S.M."/>
            <person name="Hasan A.M."/>
            <person name="Jahan S."/>
            <person name="Shafiuddin M."/>
            <person name="Mahmood N."/>
            <person name="Shommy N.S."/>
        </authorList>
    </citation>
    <scope>NUCLEOTIDE SEQUENCE [LARGE SCALE GENOMIC DNA]</scope>
    <source>
        <strain evidence="3">cv. O-4</strain>
    </source>
</reference>
<keyword evidence="3" id="KW-1185">Reference proteome</keyword>
<protein>
    <submittedName>
        <fullName evidence="2">RING-H2 finger protein ATL38</fullName>
    </submittedName>
</protein>
<evidence type="ECO:0000313" key="3">
    <source>
        <dbReference type="Proteomes" id="UP000187203"/>
    </source>
</evidence>
<feature type="region of interest" description="Disordered" evidence="1">
    <location>
        <begin position="29"/>
        <end position="87"/>
    </location>
</feature>
<dbReference type="OrthoDB" id="8062037at2759"/>
<dbReference type="STRING" id="93759.A0A1R3KR87"/>
<sequence>MQPLFSSAIRSHFGMESFNTHSYNCLSRGHGFPSRTHDNRGMDPVQDNSFTAGGNGTEAGENMSPTADGDQTIKDTRSKRVVSPSNA</sequence>
<accession>A0A1R3KR87</accession>
<dbReference type="AlphaFoldDB" id="A0A1R3KR87"/>